<evidence type="ECO:0000256" key="5">
    <source>
        <dbReference type="ARBA" id="ARBA00022679"/>
    </source>
</evidence>
<protein>
    <recommendedName>
        <fullName evidence="3 11">Shikimate kinase</fullName>
        <shortName evidence="11">SK</shortName>
        <ecNumber evidence="3 11">2.7.1.71</ecNumber>
    </recommendedName>
</protein>
<dbReference type="GO" id="GO:0000287">
    <property type="term" value="F:magnesium ion binding"/>
    <property type="evidence" value="ECO:0007669"/>
    <property type="project" value="UniProtKB-UniRule"/>
</dbReference>
<feature type="binding site" evidence="11">
    <location>
        <position position="15"/>
    </location>
    <ligand>
        <name>Mg(2+)</name>
        <dbReference type="ChEBI" id="CHEBI:18420"/>
    </ligand>
</feature>
<dbReference type="GO" id="GO:0005829">
    <property type="term" value="C:cytosol"/>
    <property type="evidence" value="ECO:0007669"/>
    <property type="project" value="TreeGrafter"/>
</dbReference>
<keyword evidence="7 11" id="KW-0418">Kinase</keyword>
<feature type="binding site" evidence="11">
    <location>
        <position position="57"/>
    </location>
    <ligand>
        <name>substrate</name>
    </ligand>
</feature>
<evidence type="ECO:0000256" key="8">
    <source>
        <dbReference type="ARBA" id="ARBA00022840"/>
    </source>
</evidence>
<comment type="caution">
    <text evidence="11">Lacks conserved residue(s) required for the propagation of feature annotation.</text>
</comment>
<comment type="similarity">
    <text evidence="2 11">Belongs to the shikimate kinase family.</text>
</comment>
<keyword evidence="11" id="KW-0963">Cytoplasm</keyword>
<evidence type="ECO:0000313" key="13">
    <source>
        <dbReference type="EMBL" id="QOG27516.1"/>
    </source>
</evidence>
<evidence type="ECO:0000256" key="3">
    <source>
        <dbReference type="ARBA" id="ARBA00012154"/>
    </source>
</evidence>
<keyword evidence="4 11" id="KW-0028">Amino-acid biosynthesis</keyword>
<dbReference type="EMBL" id="WVTI01000007">
    <property type="protein sequence ID" value="MXS26252.1"/>
    <property type="molecule type" value="Genomic_DNA"/>
</dbReference>
<dbReference type="Proteomes" id="UP000516696">
    <property type="component" value="Chromosome"/>
</dbReference>
<evidence type="ECO:0000256" key="7">
    <source>
        <dbReference type="ARBA" id="ARBA00022777"/>
    </source>
</evidence>
<dbReference type="Pfam" id="PF01202">
    <property type="entry name" value="SKI"/>
    <property type="match status" value="1"/>
</dbReference>
<comment type="pathway">
    <text evidence="1 11">Metabolic intermediate biosynthesis; chorismate biosynthesis; chorismate from D-erythrose 4-phosphate and phosphoenolpyruvate: step 5/7.</text>
</comment>
<keyword evidence="9 11" id="KW-0057">Aromatic amino acid biosynthesis</keyword>
<keyword evidence="5 11" id="KW-0808">Transferase</keyword>
<dbReference type="GO" id="GO:0009423">
    <property type="term" value="P:chorismate biosynthetic process"/>
    <property type="evidence" value="ECO:0007669"/>
    <property type="project" value="UniProtKB-UniRule"/>
</dbReference>
<dbReference type="PRINTS" id="PR01100">
    <property type="entry name" value="SHIKIMTKNASE"/>
</dbReference>
<evidence type="ECO:0000313" key="15">
    <source>
        <dbReference type="Proteomes" id="UP000516696"/>
    </source>
</evidence>
<evidence type="ECO:0000313" key="12">
    <source>
        <dbReference type="EMBL" id="MXS26252.1"/>
    </source>
</evidence>
<dbReference type="InterPro" id="IPR027417">
    <property type="entry name" value="P-loop_NTPase"/>
</dbReference>
<evidence type="ECO:0000313" key="14">
    <source>
        <dbReference type="Proteomes" id="UP000439965"/>
    </source>
</evidence>
<comment type="cofactor">
    <cofactor evidence="11">
        <name>Mg(2+)</name>
        <dbReference type="ChEBI" id="CHEBI:18420"/>
    </cofactor>
    <text evidence="11">Binds 1 Mg(2+) ion per subunit.</text>
</comment>
<dbReference type="GO" id="GO:0009073">
    <property type="term" value="P:aromatic amino acid family biosynthetic process"/>
    <property type="evidence" value="ECO:0007669"/>
    <property type="project" value="UniProtKB-KW"/>
</dbReference>
<dbReference type="CDD" id="cd00464">
    <property type="entry name" value="SK"/>
    <property type="match status" value="1"/>
</dbReference>
<evidence type="ECO:0000256" key="4">
    <source>
        <dbReference type="ARBA" id="ARBA00022605"/>
    </source>
</evidence>
<dbReference type="PANTHER" id="PTHR21087">
    <property type="entry name" value="SHIKIMATE KINASE"/>
    <property type="match status" value="1"/>
</dbReference>
<dbReference type="GO" id="GO:0008652">
    <property type="term" value="P:amino acid biosynthetic process"/>
    <property type="evidence" value="ECO:0007669"/>
    <property type="project" value="UniProtKB-KW"/>
</dbReference>
<feature type="binding site" evidence="11">
    <location>
        <position position="33"/>
    </location>
    <ligand>
        <name>substrate</name>
    </ligand>
</feature>
<feature type="binding site" evidence="11">
    <location>
        <position position="136"/>
    </location>
    <ligand>
        <name>substrate</name>
    </ligand>
</feature>
<dbReference type="AlphaFoldDB" id="A0A366U7A7"/>
<comment type="subunit">
    <text evidence="11">Monomer.</text>
</comment>
<evidence type="ECO:0000256" key="6">
    <source>
        <dbReference type="ARBA" id="ARBA00022741"/>
    </source>
</evidence>
<dbReference type="HAMAP" id="MF_00109">
    <property type="entry name" value="Shikimate_kinase"/>
    <property type="match status" value="1"/>
</dbReference>
<dbReference type="EMBL" id="CP050485">
    <property type="protein sequence ID" value="QOG27516.1"/>
    <property type="molecule type" value="Genomic_DNA"/>
</dbReference>
<evidence type="ECO:0000256" key="11">
    <source>
        <dbReference type="HAMAP-Rule" id="MF_00109"/>
    </source>
</evidence>
<name>A0A366U7A7_ENTGA</name>
<dbReference type="PROSITE" id="PS01128">
    <property type="entry name" value="SHIKIMATE_KINASE"/>
    <property type="match status" value="1"/>
</dbReference>
<dbReference type="UniPathway" id="UPA00053">
    <property type="reaction ID" value="UER00088"/>
</dbReference>
<dbReference type="Gene3D" id="3.40.50.300">
    <property type="entry name" value="P-loop containing nucleotide triphosphate hydrolases"/>
    <property type="match status" value="1"/>
</dbReference>
<dbReference type="GO" id="GO:0005524">
    <property type="term" value="F:ATP binding"/>
    <property type="evidence" value="ECO:0007669"/>
    <property type="project" value="UniProtKB-UniRule"/>
</dbReference>
<evidence type="ECO:0000256" key="10">
    <source>
        <dbReference type="ARBA" id="ARBA00048567"/>
    </source>
</evidence>
<feature type="binding site" evidence="11">
    <location>
        <position position="118"/>
    </location>
    <ligand>
        <name>ATP</name>
        <dbReference type="ChEBI" id="CHEBI:30616"/>
    </ligand>
</feature>
<feature type="binding site" evidence="11">
    <location>
        <position position="78"/>
    </location>
    <ligand>
        <name>substrate</name>
    </ligand>
</feature>
<proteinExistence type="inferred from homology"/>
<comment type="function">
    <text evidence="11">Catalyzes the specific phosphorylation of the 3-hydroxyl group of shikimic acid using ATP as a cosubstrate.</text>
</comment>
<accession>A0A366U7A7</accession>
<reference evidence="12 14" key="1">
    <citation type="submission" date="2019-04" db="EMBL/GenBank/DDBJ databases">
        <title>Step-wise assembly of the neonatal virome modulated by breast feeding.</title>
        <authorList>
            <person name="Liang G."/>
            <person name="Bushman F."/>
        </authorList>
    </citation>
    <scope>NUCLEOTIDE SEQUENCE [LARGE SCALE GENOMIC DNA]</scope>
    <source>
        <strain evidence="12 14">E3404</strain>
    </source>
</reference>
<dbReference type="RefSeq" id="WP_003126585.1">
    <property type="nucleotide sequence ID" value="NZ_BSYC01000001.1"/>
</dbReference>
<gene>
    <name evidence="11" type="primary">aroK</name>
    <name evidence="13" type="ORF">EGM181_09765</name>
    <name evidence="12" type="ORF">GTI89_09295</name>
</gene>
<comment type="subcellular location">
    <subcellularLocation>
        <location evidence="11">Cytoplasm</location>
    </subcellularLocation>
</comment>
<dbReference type="InterPro" id="IPR023000">
    <property type="entry name" value="Shikimate_kinase_CS"/>
</dbReference>
<dbReference type="Proteomes" id="UP000439965">
    <property type="component" value="Unassembled WGS sequence"/>
</dbReference>
<keyword evidence="6 11" id="KW-0547">Nucleotide-binding</keyword>
<evidence type="ECO:0000256" key="1">
    <source>
        <dbReference type="ARBA" id="ARBA00004842"/>
    </source>
</evidence>
<organism evidence="12 14">
    <name type="scientific">Enterococcus gallinarum</name>
    <dbReference type="NCBI Taxonomy" id="1353"/>
    <lineage>
        <taxon>Bacteria</taxon>
        <taxon>Bacillati</taxon>
        <taxon>Bacillota</taxon>
        <taxon>Bacilli</taxon>
        <taxon>Lactobacillales</taxon>
        <taxon>Enterococcaceae</taxon>
        <taxon>Enterococcus</taxon>
    </lineage>
</organism>
<evidence type="ECO:0000256" key="2">
    <source>
        <dbReference type="ARBA" id="ARBA00006997"/>
    </source>
</evidence>
<dbReference type="InterPro" id="IPR031322">
    <property type="entry name" value="Shikimate/glucono_kinase"/>
</dbReference>
<dbReference type="GO" id="GO:0004765">
    <property type="term" value="F:shikimate kinase activity"/>
    <property type="evidence" value="ECO:0007669"/>
    <property type="project" value="UniProtKB-UniRule"/>
</dbReference>
<reference evidence="13 15" key="2">
    <citation type="submission" date="2020-03" db="EMBL/GenBank/DDBJ databases">
        <title>Characterization of ganglioside-mimicking enterococci.</title>
        <authorList>
            <person name="Patry R.T."/>
            <person name="Nothaft H."/>
            <person name="Bridger R."/>
            <person name="Shajahan A."/>
            <person name="Huynh S."/>
            <person name="Sanchez S."/>
            <person name="Azadi P."/>
            <person name="Cooper K."/>
            <person name="Miller W.G."/>
            <person name="Parker C.T."/>
            <person name="Wells L."/>
            <person name="Szymanski C.M."/>
        </authorList>
    </citation>
    <scope>NUCLEOTIDE SEQUENCE [LARGE SCALE GENOMIC DNA]</scope>
    <source>
        <strain evidence="13 15">EGM181</strain>
    </source>
</reference>
<keyword evidence="11" id="KW-0479">Metal-binding</keyword>
<dbReference type="SUPFAM" id="SSF52540">
    <property type="entry name" value="P-loop containing nucleoside triphosphate hydrolases"/>
    <property type="match status" value="1"/>
</dbReference>
<dbReference type="PANTHER" id="PTHR21087:SF16">
    <property type="entry name" value="SHIKIMATE KINASE 1, CHLOROPLASTIC"/>
    <property type="match status" value="1"/>
</dbReference>
<dbReference type="InterPro" id="IPR000623">
    <property type="entry name" value="Shikimate_kinase/TSH1"/>
</dbReference>
<keyword evidence="8 11" id="KW-0067">ATP-binding</keyword>
<comment type="catalytic activity">
    <reaction evidence="10 11">
        <text>shikimate + ATP = 3-phosphoshikimate + ADP + H(+)</text>
        <dbReference type="Rhea" id="RHEA:13121"/>
        <dbReference type="ChEBI" id="CHEBI:15378"/>
        <dbReference type="ChEBI" id="CHEBI:30616"/>
        <dbReference type="ChEBI" id="CHEBI:36208"/>
        <dbReference type="ChEBI" id="CHEBI:145989"/>
        <dbReference type="ChEBI" id="CHEBI:456216"/>
        <dbReference type="EC" id="2.7.1.71"/>
    </reaction>
</comment>
<feature type="binding site" evidence="11">
    <location>
        <begin position="11"/>
        <end position="16"/>
    </location>
    <ligand>
        <name>ATP</name>
        <dbReference type="ChEBI" id="CHEBI:30616"/>
    </ligand>
</feature>
<sequence>MKGIVLIGFMGAGKTTIGRLLAERLQLAHVDFDDLIVESIGMTIQDYFDRYGEAAFREKETEILTHSLTLDQVISTGGGIILKEENRQLLQQFPKVVYLKTEPEELLDRLKKDTVNIRPLVVSKSPAEIIDIYRPRMPLYEESATVVIDTTRKSPAEIVTEIIQKAGE</sequence>
<keyword evidence="11" id="KW-0460">Magnesium</keyword>
<evidence type="ECO:0000256" key="9">
    <source>
        <dbReference type="ARBA" id="ARBA00023141"/>
    </source>
</evidence>
<dbReference type="EC" id="2.7.1.71" evidence="3 11"/>